<accession>A0A2A9M3W9</accession>
<keyword evidence="2" id="KW-1133">Transmembrane helix</keyword>
<keyword evidence="4" id="KW-1185">Reference proteome</keyword>
<dbReference type="STRING" id="94643.A0A2A9M3W9"/>
<dbReference type="KEGG" id="bbes:BESB_024060"/>
<evidence type="ECO:0000256" key="1">
    <source>
        <dbReference type="SAM" id="MobiDB-lite"/>
    </source>
</evidence>
<comment type="caution">
    <text evidence="3">The sequence shown here is derived from an EMBL/GenBank/DDBJ whole genome shotgun (WGS) entry which is preliminary data.</text>
</comment>
<feature type="region of interest" description="Disordered" evidence="1">
    <location>
        <begin position="1"/>
        <end position="66"/>
    </location>
</feature>
<dbReference type="VEuPathDB" id="ToxoDB:BESB_024060"/>
<feature type="compositionally biased region" description="Basic and acidic residues" evidence="1">
    <location>
        <begin position="27"/>
        <end position="44"/>
    </location>
</feature>
<gene>
    <name evidence="3" type="ORF">BESB_024060</name>
</gene>
<evidence type="ECO:0000313" key="4">
    <source>
        <dbReference type="Proteomes" id="UP000224006"/>
    </source>
</evidence>
<dbReference type="GeneID" id="40307466"/>
<protein>
    <submittedName>
        <fullName evidence="3">Transporter/permease protein</fullName>
    </submittedName>
</protein>
<keyword evidence="2" id="KW-0472">Membrane</keyword>
<dbReference type="EMBL" id="NWUJ01000013">
    <property type="protein sequence ID" value="PFH31914.1"/>
    <property type="molecule type" value="Genomic_DNA"/>
</dbReference>
<dbReference type="GO" id="GO:0016020">
    <property type="term" value="C:membrane"/>
    <property type="evidence" value="ECO:0007669"/>
    <property type="project" value="TreeGrafter"/>
</dbReference>
<feature type="transmembrane region" description="Helical" evidence="2">
    <location>
        <begin position="398"/>
        <end position="418"/>
    </location>
</feature>
<dbReference type="Gene3D" id="1.10.3730.20">
    <property type="match status" value="1"/>
</dbReference>
<dbReference type="AlphaFoldDB" id="A0A2A9M3W9"/>
<feature type="transmembrane region" description="Helical" evidence="2">
    <location>
        <begin position="205"/>
        <end position="225"/>
    </location>
</feature>
<evidence type="ECO:0000313" key="3">
    <source>
        <dbReference type="EMBL" id="PFH31914.1"/>
    </source>
</evidence>
<feature type="transmembrane region" description="Helical" evidence="2">
    <location>
        <begin position="96"/>
        <end position="117"/>
    </location>
</feature>
<dbReference type="PANTHER" id="PTHR13146">
    <property type="match status" value="1"/>
</dbReference>
<dbReference type="OrthoDB" id="29773at2759"/>
<feature type="transmembrane region" description="Helical" evidence="2">
    <location>
        <begin position="232"/>
        <end position="249"/>
    </location>
</feature>
<keyword evidence="2" id="KW-0812">Transmembrane</keyword>
<dbReference type="Proteomes" id="UP000224006">
    <property type="component" value="Chromosome XII"/>
</dbReference>
<feature type="transmembrane region" description="Helical" evidence="2">
    <location>
        <begin position="261"/>
        <end position="279"/>
    </location>
</feature>
<evidence type="ECO:0000256" key="2">
    <source>
        <dbReference type="SAM" id="Phobius"/>
    </source>
</evidence>
<sequence>MRSTPGGGRALRDAEGGGAENRYAGRRLGDDRLRRKSNAWDRMSDPPFDAESGAPAALAPTDEPEPATMLLGESQEFLDMLHSEGGGNRKCVDPKLVGCVGLFLLAYCVQPLLVDALKFEGAAATSACLYLIPHFLGMLCVVFSPNESRRLATTPRGLQGRKWPLHVRELHLNRRAWKKAFFVAGIDLLHQAAEKAGLVLCGSGVYVLISSSSIVWTALISACILRRRFSPFQWFSLLLICGGISMKASDLTFEMHNEESVGVVVTLLSAILQGLTFVVNEKFMTSSNNPVSGPSLVFMMGVICSSLLMAWTCLWTLPNFQVLIVDRVRERGGSPVRIAAIMFGLFCSGAVHSSTLWYIVKRLGAVTSGVLKGVKTASVFLLGHVFFCHLQASQCLTPVKTASAAVCVGGVILYYVAASRAQQPATKRASPSSGN</sequence>
<feature type="transmembrane region" description="Helical" evidence="2">
    <location>
        <begin position="123"/>
        <end position="143"/>
    </location>
</feature>
<proteinExistence type="predicted"/>
<feature type="transmembrane region" description="Helical" evidence="2">
    <location>
        <begin position="338"/>
        <end position="360"/>
    </location>
</feature>
<dbReference type="RefSeq" id="XP_029215923.1">
    <property type="nucleotide sequence ID" value="XM_029361108.1"/>
</dbReference>
<dbReference type="InterPro" id="IPR037185">
    <property type="entry name" value="EmrE-like"/>
</dbReference>
<feature type="transmembrane region" description="Helical" evidence="2">
    <location>
        <begin position="291"/>
        <end position="318"/>
    </location>
</feature>
<dbReference type="PANTHER" id="PTHR13146:SF1">
    <property type="entry name" value="SUGAR PHOSPHATE TRANSPORTER DOMAIN-CONTAINING PROTEIN"/>
    <property type="match status" value="1"/>
</dbReference>
<name>A0A2A9M3W9_BESBE</name>
<dbReference type="SUPFAM" id="SSF103481">
    <property type="entry name" value="Multidrug resistance efflux transporter EmrE"/>
    <property type="match status" value="1"/>
</dbReference>
<organism evidence="3 4">
    <name type="scientific">Besnoitia besnoiti</name>
    <name type="common">Apicomplexan protozoan</name>
    <dbReference type="NCBI Taxonomy" id="94643"/>
    <lineage>
        <taxon>Eukaryota</taxon>
        <taxon>Sar</taxon>
        <taxon>Alveolata</taxon>
        <taxon>Apicomplexa</taxon>
        <taxon>Conoidasida</taxon>
        <taxon>Coccidia</taxon>
        <taxon>Eucoccidiorida</taxon>
        <taxon>Eimeriorina</taxon>
        <taxon>Sarcocystidae</taxon>
        <taxon>Besnoitia</taxon>
    </lineage>
</organism>
<reference evidence="3 4" key="1">
    <citation type="submission" date="2017-09" db="EMBL/GenBank/DDBJ databases">
        <title>Genome sequencing of Besnoitia besnoiti strain Bb-Ger1.</title>
        <authorList>
            <person name="Schares G."/>
            <person name="Venepally P."/>
            <person name="Lorenzi H.A."/>
        </authorList>
    </citation>
    <scope>NUCLEOTIDE SEQUENCE [LARGE SCALE GENOMIC DNA]</scope>
    <source>
        <strain evidence="3 4">Bb-Ger1</strain>
    </source>
</reference>